<evidence type="ECO:0000313" key="4">
    <source>
        <dbReference type="Proteomes" id="UP000659654"/>
    </source>
</evidence>
<reference evidence="3" key="1">
    <citation type="submission" date="2020-09" db="EMBL/GenBank/DDBJ databases">
        <authorList>
            <person name="Kikuchi T."/>
        </authorList>
    </citation>
    <scope>NUCLEOTIDE SEQUENCE</scope>
    <source>
        <strain evidence="3">Ka4C1</strain>
    </source>
</reference>
<dbReference type="Proteomes" id="UP000582659">
    <property type="component" value="Unassembled WGS sequence"/>
</dbReference>
<dbReference type="EMBL" id="CAJFDI010000002">
    <property type="protein sequence ID" value="CAD5215809.1"/>
    <property type="molecule type" value="Genomic_DNA"/>
</dbReference>
<proteinExistence type="predicted"/>
<keyword evidence="4" id="KW-1185">Reference proteome</keyword>
<gene>
    <name evidence="3" type="ORF">BXYJ_LOCUS4215</name>
</gene>
<evidence type="ECO:0000256" key="2">
    <source>
        <dbReference type="SAM" id="SignalP"/>
    </source>
</evidence>
<accession>A0A7I8WW19</accession>
<keyword evidence="2" id="KW-0732">Signal</keyword>
<feature type="signal peptide" evidence="2">
    <location>
        <begin position="1"/>
        <end position="18"/>
    </location>
</feature>
<comment type="caution">
    <text evidence="3">The sequence shown here is derived from an EMBL/GenBank/DDBJ whole genome shotgun (WGS) entry which is preliminary data.</text>
</comment>
<sequence length="424" mass="48273">MWGLKVSLLFIIICSLMAKEFESKTEEIELLSSRFRGKAEANELRNRRKRQFMYPPMIGMYPGVMYPGIMYPGMGMPYILSINSNRFGAGMGPFGGGFGGRRDKSIWFSRAMRRLVLLFLILPVLRSQEQDSNEVLESTSASTFCVGDDCSDNELLETTTNKARKTEKAENKVTPSKIKVKEKGVVLSDAVLRKFKILMEHMFASSHNRDFFDVLASPRPLAIFRLPAGGRFLTPLSPEQRLFTTSNMLSPFEQNKTSSSSQPLENPRDSEEERQFLQETAYQPQDERKTWSDYDRYWRQYYANSYSSSPSLSYDYRQPQYFYDSARSPYVYYSNPTSYSQPSYGSSYVPQTYSPSSYAQSSYGPQPYHYNTQSSPYYSGYNPQYSQNYATNYQGLGLQSGLNVGFGNGMGFGISSGIGFNMGK</sequence>
<dbReference type="EMBL" id="CAJFCV020000002">
    <property type="protein sequence ID" value="CAG9097995.1"/>
    <property type="molecule type" value="Genomic_DNA"/>
</dbReference>
<dbReference type="OrthoDB" id="10582732at2759"/>
<protein>
    <submittedName>
        <fullName evidence="3">(pine wood nematode) hypothetical protein</fullName>
    </submittedName>
</protein>
<organism evidence="3 4">
    <name type="scientific">Bursaphelenchus xylophilus</name>
    <name type="common">Pinewood nematode worm</name>
    <name type="synonym">Aphelenchoides xylophilus</name>
    <dbReference type="NCBI Taxonomy" id="6326"/>
    <lineage>
        <taxon>Eukaryota</taxon>
        <taxon>Metazoa</taxon>
        <taxon>Ecdysozoa</taxon>
        <taxon>Nematoda</taxon>
        <taxon>Chromadorea</taxon>
        <taxon>Rhabditida</taxon>
        <taxon>Tylenchina</taxon>
        <taxon>Tylenchomorpha</taxon>
        <taxon>Aphelenchoidea</taxon>
        <taxon>Aphelenchoididae</taxon>
        <taxon>Bursaphelenchus</taxon>
    </lineage>
</organism>
<feature type="region of interest" description="Disordered" evidence="1">
    <location>
        <begin position="249"/>
        <end position="274"/>
    </location>
</feature>
<dbReference type="Proteomes" id="UP000659654">
    <property type="component" value="Unassembled WGS sequence"/>
</dbReference>
<feature type="chain" id="PRO_5035412487" evidence="2">
    <location>
        <begin position="19"/>
        <end position="424"/>
    </location>
</feature>
<evidence type="ECO:0000256" key="1">
    <source>
        <dbReference type="SAM" id="MobiDB-lite"/>
    </source>
</evidence>
<feature type="compositionally biased region" description="Polar residues" evidence="1">
    <location>
        <begin position="249"/>
        <end position="264"/>
    </location>
</feature>
<evidence type="ECO:0000313" key="3">
    <source>
        <dbReference type="EMBL" id="CAD5215809.1"/>
    </source>
</evidence>
<dbReference type="AlphaFoldDB" id="A0A7I8WW19"/>
<name>A0A7I8WW19_BURXY</name>